<name>A0A6C0I4H5_9ZZZZ</name>
<accession>A0A6C0I4H5</accession>
<evidence type="ECO:0000256" key="1">
    <source>
        <dbReference type="SAM" id="MobiDB-lite"/>
    </source>
</evidence>
<dbReference type="EMBL" id="MN740103">
    <property type="protein sequence ID" value="QHT87918.1"/>
    <property type="molecule type" value="Genomic_DNA"/>
</dbReference>
<organism evidence="2">
    <name type="scientific">viral metagenome</name>
    <dbReference type="NCBI Taxonomy" id="1070528"/>
    <lineage>
        <taxon>unclassified sequences</taxon>
        <taxon>metagenomes</taxon>
        <taxon>organismal metagenomes</taxon>
    </lineage>
</organism>
<evidence type="ECO:0000313" key="2">
    <source>
        <dbReference type="EMBL" id="QHT87918.1"/>
    </source>
</evidence>
<proteinExistence type="predicted"/>
<dbReference type="AlphaFoldDB" id="A0A6C0I4H5"/>
<sequence length="39" mass="4496">MSLMRSTRSRVEMAHVSAQKEHDFSTSRKSASVFTCFMK</sequence>
<feature type="region of interest" description="Disordered" evidence="1">
    <location>
        <begin position="1"/>
        <end position="22"/>
    </location>
</feature>
<protein>
    <submittedName>
        <fullName evidence="2">Uncharacterized protein</fullName>
    </submittedName>
</protein>
<reference evidence="2" key="1">
    <citation type="journal article" date="2020" name="Nature">
        <title>Giant virus diversity and host interactions through global metagenomics.</title>
        <authorList>
            <person name="Schulz F."/>
            <person name="Roux S."/>
            <person name="Paez-Espino D."/>
            <person name="Jungbluth S."/>
            <person name="Walsh D.A."/>
            <person name="Denef V.J."/>
            <person name="McMahon K.D."/>
            <person name="Konstantinidis K.T."/>
            <person name="Eloe-Fadrosh E.A."/>
            <person name="Kyrpides N.C."/>
            <person name="Woyke T."/>
        </authorList>
    </citation>
    <scope>NUCLEOTIDE SEQUENCE</scope>
    <source>
        <strain evidence="2">GVMAG-M-3300023184-191</strain>
    </source>
</reference>
<feature type="compositionally biased region" description="Basic and acidic residues" evidence="1">
    <location>
        <begin position="9"/>
        <end position="22"/>
    </location>
</feature>